<dbReference type="CDD" id="cd17744">
    <property type="entry name" value="BRCT_MDC1_rpt1"/>
    <property type="match status" value="1"/>
</dbReference>
<dbReference type="PROSITE" id="PS50172">
    <property type="entry name" value="BRCT"/>
    <property type="match status" value="5"/>
</dbReference>
<dbReference type="PANTHER" id="PTHR47667">
    <property type="entry name" value="REGULATOR OF TY1 TRANSPOSITION PROTEIN 107"/>
    <property type="match status" value="1"/>
</dbReference>
<organism evidence="3 5">
    <name type="scientific">Ustilago bromivora</name>
    <dbReference type="NCBI Taxonomy" id="307758"/>
    <lineage>
        <taxon>Eukaryota</taxon>
        <taxon>Fungi</taxon>
        <taxon>Dikarya</taxon>
        <taxon>Basidiomycota</taxon>
        <taxon>Ustilaginomycotina</taxon>
        <taxon>Ustilaginomycetes</taxon>
        <taxon>Ustilaginales</taxon>
        <taxon>Ustilaginaceae</taxon>
        <taxon>Ustilago</taxon>
    </lineage>
</organism>
<dbReference type="GO" id="GO:1990683">
    <property type="term" value="P:DNA double-strand break attachment to nuclear envelope"/>
    <property type="evidence" value="ECO:0007669"/>
    <property type="project" value="TreeGrafter"/>
</dbReference>
<dbReference type="PANTHER" id="PTHR47667:SF1">
    <property type="entry name" value="REGULATOR OF TY1 TRANSPOSITION PROTEIN 107"/>
    <property type="match status" value="1"/>
</dbReference>
<reference evidence="4" key="3">
    <citation type="submission" date="2018-08" db="EMBL/GenBank/DDBJ databases">
        <authorList>
            <person name="Guldener U."/>
        </authorList>
    </citation>
    <scope>NUCLEOTIDE SEQUENCE</scope>
    <source>
        <strain evidence="4">UB2</strain>
    </source>
</reference>
<feature type="compositionally biased region" description="Acidic residues" evidence="1">
    <location>
        <begin position="508"/>
        <end position="517"/>
    </location>
</feature>
<reference evidence="3" key="2">
    <citation type="submission" date="2016-04" db="EMBL/GenBank/DDBJ databases">
        <authorList>
            <person name="Evans L.H."/>
            <person name="Alamgir A."/>
            <person name="Owens N."/>
            <person name="Weber N.D."/>
            <person name="Virtaneva K."/>
            <person name="Barbian K."/>
            <person name="Babar A."/>
            <person name="Rosenke K."/>
        </authorList>
    </citation>
    <scope>NUCLEOTIDE SEQUENCE</scope>
    <source>
        <strain evidence="3">UB2112</strain>
    </source>
</reference>
<feature type="region of interest" description="Disordered" evidence="1">
    <location>
        <begin position="501"/>
        <end position="650"/>
    </location>
</feature>
<dbReference type="OrthoDB" id="342264at2759"/>
<feature type="compositionally biased region" description="Low complexity" evidence="1">
    <location>
        <begin position="580"/>
        <end position="607"/>
    </location>
</feature>
<dbReference type="InterPro" id="IPR036420">
    <property type="entry name" value="BRCT_dom_sf"/>
</dbReference>
<protein>
    <recommendedName>
        <fullName evidence="2">BRCT domain-containing protein</fullName>
    </recommendedName>
</protein>
<dbReference type="InterPro" id="IPR053036">
    <property type="entry name" value="CellCycle_DNARepair_Reg"/>
</dbReference>
<dbReference type="Proteomes" id="UP000179920">
    <property type="component" value="Chromosome XV"/>
</dbReference>
<dbReference type="GO" id="GO:0006302">
    <property type="term" value="P:double-strand break repair"/>
    <property type="evidence" value="ECO:0007669"/>
    <property type="project" value="TreeGrafter"/>
</dbReference>
<dbReference type="AlphaFoldDB" id="A0A1K0GVW3"/>
<dbReference type="Pfam" id="PF16770">
    <property type="entry name" value="RTT107_BRCT_5"/>
    <property type="match status" value="1"/>
</dbReference>
<evidence type="ECO:0000313" key="6">
    <source>
        <dbReference type="Proteomes" id="UP000658997"/>
    </source>
</evidence>
<dbReference type="Proteomes" id="UP000658997">
    <property type="component" value="Unassembled WGS sequence"/>
</dbReference>
<evidence type="ECO:0000256" key="1">
    <source>
        <dbReference type="SAM" id="MobiDB-lite"/>
    </source>
</evidence>
<feature type="compositionally biased region" description="Polar residues" evidence="1">
    <location>
        <begin position="670"/>
        <end position="686"/>
    </location>
</feature>
<dbReference type="Pfam" id="PF12738">
    <property type="entry name" value="PTCB-BRCT"/>
    <property type="match status" value="1"/>
</dbReference>
<keyword evidence="6" id="KW-1185">Reference proteome</keyword>
<dbReference type="EMBL" id="ULHB01000130">
    <property type="protein sequence ID" value="SYW82796.1"/>
    <property type="molecule type" value="Genomic_DNA"/>
</dbReference>
<dbReference type="GO" id="GO:0035361">
    <property type="term" value="C:Cul8-RING ubiquitin ligase complex"/>
    <property type="evidence" value="ECO:0007669"/>
    <property type="project" value="TreeGrafter"/>
</dbReference>
<dbReference type="Gene3D" id="3.40.50.10190">
    <property type="entry name" value="BRCT domain"/>
    <property type="match status" value="4"/>
</dbReference>
<feature type="domain" description="BRCT" evidence="2">
    <location>
        <begin position="389"/>
        <end position="464"/>
    </location>
</feature>
<dbReference type="EMBL" id="LT558131">
    <property type="protein sequence ID" value="SAM84927.1"/>
    <property type="molecule type" value="Genomic_DNA"/>
</dbReference>
<feature type="region of interest" description="Disordered" evidence="1">
    <location>
        <begin position="666"/>
        <end position="692"/>
    </location>
</feature>
<proteinExistence type="predicted"/>
<feature type="domain" description="BRCT" evidence="2">
    <location>
        <begin position="281"/>
        <end position="382"/>
    </location>
</feature>
<feature type="domain" description="BRCT" evidence="2">
    <location>
        <begin position="707"/>
        <end position="772"/>
    </location>
</feature>
<gene>
    <name evidence="4" type="ORF">UBRO2_04918</name>
    <name evidence="3" type="ORF">UBRO_05893</name>
</gene>
<dbReference type="GO" id="GO:0005634">
    <property type="term" value="C:nucleus"/>
    <property type="evidence" value="ECO:0007669"/>
    <property type="project" value="TreeGrafter"/>
</dbReference>
<dbReference type="SUPFAM" id="SSF52113">
    <property type="entry name" value="BRCT domain"/>
    <property type="match status" value="4"/>
</dbReference>
<evidence type="ECO:0000313" key="5">
    <source>
        <dbReference type="Proteomes" id="UP000179920"/>
    </source>
</evidence>
<evidence type="ECO:0000313" key="3">
    <source>
        <dbReference type="EMBL" id="SAM84927.1"/>
    </source>
</evidence>
<feature type="domain" description="BRCT" evidence="2">
    <location>
        <begin position="134"/>
        <end position="227"/>
    </location>
</feature>
<accession>A0A1K0GVW3</accession>
<dbReference type="InterPro" id="IPR001357">
    <property type="entry name" value="BRCT_dom"/>
</dbReference>
<feature type="domain" description="BRCT" evidence="2">
    <location>
        <begin position="16"/>
        <end position="133"/>
    </location>
</feature>
<dbReference type="SMART" id="SM00292">
    <property type="entry name" value="BRCT"/>
    <property type="match status" value="5"/>
</dbReference>
<feature type="region of interest" description="Disordered" evidence="1">
    <location>
        <begin position="910"/>
        <end position="937"/>
    </location>
</feature>
<evidence type="ECO:0000259" key="2">
    <source>
        <dbReference type="PROSITE" id="PS50172"/>
    </source>
</evidence>
<reference evidence="5" key="1">
    <citation type="submission" date="2016-04" db="EMBL/GenBank/DDBJ databases">
        <authorList>
            <person name="Guldener U."/>
            <person name="Guldener U."/>
        </authorList>
    </citation>
    <scope>NUCLEOTIDE SEQUENCE [LARGE SCALE GENOMIC DNA]</scope>
    <source>
        <strain evidence="5">UB2112</strain>
    </source>
</reference>
<sequence length="937" mass="102881">MSFASAGNRTGTDRPMPPDLFADVRYFINVDVDAATQDEIRSLLSLGGAQHHDDASIPSGSDSSSNTVNARFRLGAVTHVLALSEHFPEYQHCIEPTLPEQAPAAKRPIVVTPEWVRRSAHLGVRLKEDRFSCRSAMIFSGLCVAASKSELSKADRELISSIVSAYGGLWREDHLFDVNVFLTTSISSAKLNKIINTPGKQTICVAPQWISDSWRVQKLLPLDSYQFHLGQSKLPPCFAGRTASGSPLTSPRRDRVAMSLINDSKSNLVDTASDKSNGTSRDKHVFRGQSVLLARDVCRASEQQLRSLEHFIRTSGGTVRRAPKDLNGIAQAVRNSDFVVCRYREVQEFREAIRQKTQVGNLMWLINVVSNDVFSDPREEPLHFPVPRQGIPEFHNATITISNYRGSSRQYLTKMIKLMGATFSGTLTAQTSLCVAANLKSEKTDKAKEWKVPVVNHKYIVDSFLAWAPVERAKLKYIDFPEAVDYNLDVGETRVTDESLGPWIDDAINNDEPEDMPTSDPVSPSAGHYAAVEPSAAEASLRAQETKQSTPAPVENNDAENRTARADSTGLEPTSPPATPSLSAAPRYDDLSTTTTSSDRPSSPSPSEDAVDNSILSQRGTKRSRMPILQDSLRQPTSDAPGLNADRDATQKSVLKKLKIAAAKRIPDPQVSSPTISNDDNSTVGPTSDDAPLRVATSNYKLKKADENKLKTLGIEIVDNIELANVLVTPKVSRSPKMLYAIASGNIAIISPDWILACLKKRQLVQLQSESTNTSSSYSLVDKEGEKTYGIILADVLKRRKAEYRHGIYAGHKFWLGRGVDENGSFSTLIEAAGGKVLPVPFGEEKLLSDPDHYHLVVDEDHTIEWRDLIGLPTISGEPLKLYKKQLITDCIFEQQPRWDRHLVDTARVRASSSGATPVKRGRASAGGSANKRVAAR</sequence>
<name>A0A1K0GVW3_9BASI</name>
<evidence type="ECO:0000313" key="4">
    <source>
        <dbReference type="EMBL" id="SYW82796.1"/>
    </source>
</evidence>